<gene>
    <name evidence="2" type="ORF">EYF80_023415</name>
</gene>
<evidence type="ECO:0000313" key="2">
    <source>
        <dbReference type="EMBL" id="TNN66376.1"/>
    </source>
</evidence>
<protein>
    <recommendedName>
        <fullName evidence="4">Secreted protein</fullName>
    </recommendedName>
</protein>
<proteinExistence type="predicted"/>
<name>A0A4Z2HKR9_9TELE</name>
<keyword evidence="3" id="KW-1185">Reference proteome</keyword>
<evidence type="ECO:0000313" key="3">
    <source>
        <dbReference type="Proteomes" id="UP000314294"/>
    </source>
</evidence>
<dbReference type="Proteomes" id="UP000314294">
    <property type="component" value="Unassembled WGS sequence"/>
</dbReference>
<accession>A0A4Z2HKR9</accession>
<comment type="caution">
    <text evidence="2">The sequence shown here is derived from an EMBL/GenBank/DDBJ whole genome shotgun (WGS) entry which is preliminary data.</text>
</comment>
<organism evidence="2 3">
    <name type="scientific">Liparis tanakae</name>
    <name type="common">Tanaka's snailfish</name>
    <dbReference type="NCBI Taxonomy" id="230148"/>
    <lineage>
        <taxon>Eukaryota</taxon>
        <taxon>Metazoa</taxon>
        <taxon>Chordata</taxon>
        <taxon>Craniata</taxon>
        <taxon>Vertebrata</taxon>
        <taxon>Euteleostomi</taxon>
        <taxon>Actinopterygii</taxon>
        <taxon>Neopterygii</taxon>
        <taxon>Teleostei</taxon>
        <taxon>Neoteleostei</taxon>
        <taxon>Acanthomorphata</taxon>
        <taxon>Eupercaria</taxon>
        <taxon>Perciformes</taxon>
        <taxon>Cottioidei</taxon>
        <taxon>Cottales</taxon>
        <taxon>Liparidae</taxon>
        <taxon>Liparis</taxon>
    </lineage>
</organism>
<evidence type="ECO:0000256" key="1">
    <source>
        <dbReference type="SAM" id="SignalP"/>
    </source>
</evidence>
<evidence type="ECO:0008006" key="4">
    <source>
        <dbReference type="Google" id="ProtNLM"/>
    </source>
</evidence>
<sequence length="135" mass="15247">MPWRRSGSAALLLLSGRAIAWAKASSTKPRASVNNSSCQRAVKLERQTDLHNSQTGFNQQAWMKLGFWYWIAIPGFLWHCGYEKHRGGIGGHARIHHAISTHQVEPLRASSYKPSEEQAREAILPEEKSQKLLMN</sequence>
<dbReference type="AlphaFoldDB" id="A0A4Z2HKR9"/>
<feature type="chain" id="PRO_5021465682" description="Secreted protein" evidence="1">
    <location>
        <begin position="23"/>
        <end position="135"/>
    </location>
</feature>
<feature type="signal peptide" evidence="1">
    <location>
        <begin position="1"/>
        <end position="22"/>
    </location>
</feature>
<reference evidence="2 3" key="1">
    <citation type="submission" date="2019-03" db="EMBL/GenBank/DDBJ databases">
        <title>First draft genome of Liparis tanakae, snailfish: a comprehensive survey of snailfish specific genes.</title>
        <authorList>
            <person name="Kim W."/>
            <person name="Song I."/>
            <person name="Jeong J.-H."/>
            <person name="Kim D."/>
            <person name="Kim S."/>
            <person name="Ryu S."/>
            <person name="Song J.Y."/>
            <person name="Lee S.K."/>
        </authorList>
    </citation>
    <scope>NUCLEOTIDE SEQUENCE [LARGE SCALE GENOMIC DNA]</scope>
    <source>
        <tissue evidence="2">Muscle</tissue>
    </source>
</reference>
<dbReference type="EMBL" id="SRLO01000220">
    <property type="protein sequence ID" value="TNN66376.1"/>
    <property type="molecule type" value="Genomic_DNA"/>
</dbReference>
<keyword evidence="1" id="KW-0732">Signal</keyword>